<dbReference type="Proteomes" id="UP000287033">
    <property type="component" value="Unassembled WGS sequence"/>
</dbReference>
<dbReference type="EMBL" id="BEZZ01000548">
    <property type="protein sequence ID" value="GCC33857.1"/>
    <property type="molecule type" value="Genomic_DNA"/>
</dbReference>
<organism evidence="1 2">
    <name type="scientific">Chiloscyllium punctatum</name>
    <name type="common">Brownbanded bambooshark</name>
    <name type="synonym">Hemiscyllium punctatum</name>
    <dbReference type="NCBI Taxonomy" id="137246"/>
    <lineage>
        <taxon>Eukaryota</taxon>
        <taxon>Metazoa</taxon>
        <taxon>Chordata</taxon>
        <taxon>Craniata</taxon>
        <taxon>Vertebrata</taxon>
        <taxon>Chondrichthyes</taxon>
        <taxon>Elasmobranchii</taxon>
        <taxon>Galeomorphii</taxon>
        <taxon>Galeoidea</taxon>
        <taxon>Orectolobiformes</taxon>
        <taxon>Hemiscylliidae</taxon>
        <taxon>Chiloscyllium</taxon>
    </lineage>
</organism>
<accession>A0A401STW9</accession>
<dbReference type="AlphaFoldDB" id="A0A401STW9"/>
<comment type="caution">
    <text evidence="1">The sequence shown here is derived from an EMBL/GenBank/DDBJ whole genome shotgun (WGS) entry which is preliminary data.</text>
</comment>
<evidence type="ECO:0000313" key="2">
    <source>
        <dbReference type="Proteomes" id="UP000287033"/>
    </source>
</evidence>
<sequence>MLSTSRRTASLRRAVTELPPTPLMEMEWWVEGRSRSVKETDAPVSIKIGGPLAMRKPRYGGRLLGRGPTLLSLCVGRAAVKARAAGPD</sequence>
<proteinExistence type="predicted"/>
<keyword evidence="2" id="KW-1185">Reference proteome</keyword>
<name>A0A401STW9_CHIPU</name>
<protein>
    <submittedName>
        <fullName evidence="1">Uncharacterized protein</fullName>
    </submittedName>
</protein>
<evidence type="ECO:0000313" key="1">
    <source>
        <dbReference type="EMBL" id="GCC33857.1"/>
    </source>
</evidence>
<gene>
    <name evidence="1" type="ORF">chiPu_0012328</name>
</gene>
<reference evidence="1 2" key="1">
    <citation type="journal article" date="2018" name="Nat. Ecol. Evol.">
        <title>Shark genomes provide insights into elasmobranch evolution and the origin of vertebrates.</title>
        <authorList>
            <person name="Hara Y"/>
            <person name="Yamaguchi K"/>
            <person name="Onimaru K"/>
            <person name="Kadota M"/>
            <person name="Koyanagi M"/>
            <person name="Keeley SD"/>
            <person name="Tatsumi K"/>
            <person name="Tanaka K"/>
            <person name="Motone F"/>
            <person name="Kageyama Y"/>
            <person name="Nozu R"/>
            <person name="Adachi N"/>
            <person name="Nishimura O"/>
            <person name="Nakagawa R"/>
            <person name="Tanegashima C"/>
            <person name="Kiyatake I"/>
            <person name="Matsumoto R"/>
            <person name="Murakumo K"/>
            <person name="Nishida K"/>
            <person name="Terakita A"/>
            <person name="Kuratani S"/>
            <person name="Sato K"/>
            <person name="Hyodo S Kuraku.S."/>
        </authorList>
    </citation>
    <scope>NUCLEOTIDE SEQUENCE [LARGE SCALE GENOMIC DNA]</scope>
</reference>